<dbReference type="SMART" id="SM01131">
    <property type="entry name" value="DHHA2"/>
    <property type="match status" value="1"/>
</dbReference>
<sequence>MRPPLAIHQETYVRNRENPYFNGLLRVNDSSEDLNLDFDHEASAGSPSNSEFVSDVGDRVDERLMSEISEKSLDSTFAGSVSDVILEPLGQSTIWRVPKNSKKTSSASRLSEFNLSLEFGDDYVPAESISEAFVVTEGPNTLFGLTRPISKSYSLNKRKADLSKISLPQTAASFYNGISPQFEIVESCEIIQKLNAYLKDRKDDVISGVPGKFLHAVISGGVSDVESIASTIMYAFYLNETLENDQLCTVPVINMKREDLRPHAELTWLLDSCQIDNSFLIFVDEIDLSYYNLFGSLKIVLVNDQNLSTKQEALKEAVVEIFNSKGGESAYPWAETVNTTQDSCCTLVAEKFTLTSPEALTGQGFSRLLLAGILLHTGNLSSTNCTIKDKYMTTLLINGAGRFGCNGLYQILKYKMHDISDLKLTDILHKDFKKWKRVGKPDIGGSRSVVSFIGMSSIGTSIEQLLRHKATSTEEIKYFQRLEKLQILVIVSGYYDTHKNFKREILVSGESLELAKSLLSFFYSKVSELPLKALPYPALREEMKAFHVDKVTSRKNIERILEEFIGA</sequence>
<evidence type="ECO:0000313" key="3">
    <source>
        <dbReference type="Proteomes" id="UP001159364"/>
    </source>
</evidence>
<dbReference type="GO" id="GO:0004309">
    <property type="term" value="F:exopolyphosphatase activity"/>
    <property type="evidence" value="ECO:0007669"/>
    <property type="project" value="TreeGrafter"/>
</dbReference>
<dbReference type="AlphaFoldDB" id="A0AAV8TAS3"/>
<dbReference type="InterPro" id="IPR038222">
    <property type="entry name" value="DHHA2_dom_sf"/>
</dbReference>
<keyword evidence="3" id="KW-1185">Reference proteome</keyword>
<dbReference type="InterPro" id="IPR004097">
    <property type="entry name" value="DHHA2"/>
</dbReference>
<dbReference type="Proteomes" id="UP001159364">
    <property type="component" value="Linkage Group LG05"/>
</dbReference>
<dbReference type="InterPro" id="IPR038763">
    <property type="entry name" value="DHH_sf"/>
</dbReference>
<feature type="domain" description="DHHA2" evidence="1">
    <location>
        <begin position="409"/>
        <end position="561"/>
    </location>
</feature>
<evidence type="ECO:0000313" key="2">
    <source>
        <dbReference type="EMBL" id="KAJ8763787.1"/>
    </source>
</evidence>
<evidence type="ECO:0000259" key="1">
    <source>
        <dbReference type="SMART" id="SM01131"/>
    </source>
</evidence>
<dbReference type="SUPFAM" id="SSF64182">
    <property type="entry name" value="DHH phosphoesterases"/>
    <property type="match status" value="1"/>
</dbReference>
<accession>A0AAV8TAS3</accession>
<dbReference type="PANTHER" id="PTHR12112:SF52">
    <property type="entry name" value="DHHA2 DOMAIN-CONTAINING PROTEIN"/>
    <property type="match status" value="1"/>
</dbReference>
<organism evidence="2 3">
    <name type="scientific">Erythroxylum novogranatense</name>
    <dbReference type="NCBI Taxonomy" id="1862640"/>
    <lineage>
        <taxon>Eukaryota</taxon>
        <taxon>Viridiplantae</taxon>
        <taxon>Streptophyta</taxon>
        <taxon>Embryophyta</taxon>
        <taxon>Tracheophyta</taxon>
        <taxon>Spermatophyta</taxon>
        <taxon>Magnoliopsida</taxon>
        <taxon>eudicotyledons</taxon>
        <taxon>Gunneridae</taxon>
        <taxon>Pentapetalae</taxon>
        <taxon>rosids</taxon>
        <taxon>fabids</taxon>
        <taxon>Malpighiales</taxon>
        <taxon>Erythroxylaceae</taxon>
        <taxon>Erythroxylum</taxon>
    </lineage>
</organism>
<comment type="caution">
    <text evidence="2">The sequence shown here is derived from an EMBL/GenBank/DDBJ whole genome shotgun (WGS) entry which is preliminary data.</text>
</comment>
<reference evidence="2 3" key="1">
    <citation type="submission" date="2021-09" db="EMBL/GenBank/DDBJ databases">
        <title>Genomic insights and catalytic innovation underlie evolution of tropane alkaloids biosynthesis.</title>
        <authorList>
            <person name="Wang Y.-J."/>
            <person name="Tian T."/>
            <person name="Huang J.-P."/>
            <person name="Huang S.-X."/>
        </authorList>
    </citation>
    <scope>NUCLEOTIDE SEQUENCE [LARGE SCALE GENOMIC DNA]</scope>
    <source>
        <strain evidence="2">KIB-2018</strain>
        <tissue evidence="2">Leaf</tissue>
    </source>
</reference>
<dbReference type="Gene3D" id="3.90.1640.10">
    <property type="entry name" value="inorganic pyrophosphatase (n-terminal core)"/>
    <property type="match status" value="1"/>
</dbReference>
<protein>
    <recommendedName>
        <fullName evidence="1">DHHA2 domain-containing protein</fullName>
    </recommendedName>
</protein>
<gene>
    <name evidence="2" type="ORF">K2173_003569</name>
</gene>
<dbReference type="Gene3D" id="3.10.310.20">
    <property type="entry name" value="DHHA2 domain"/>
    <property type="match status" value="1"/>
</dbReference>
<dbReference type="EMBL" id="JAIWQS010000005">
    <property type="protein sequence ID" value="KAJ8763787.1"/>
    <property type="molecule type" value="Genomic_DNA"/>
</dbReference>
<proteinExistence type="predicted"/>
<dbReference type="GO" id="GO:0005737">
    <property type="term" value="C:cytoplasm"/>
    <property type="evidence" value="ECO:0007669"/>
    <property type="project" value="InterPro"/>
</dbReference>
<name>A0AAV8TAS3_9ROSI</name>
<dbReference type="Pfam" id="PF02833">
    <property type="entry name" value="DHHA2"/>
    <property type="match status" value="1"/>
</dbReference>
<dbReference type="PANTHER" id="PTHR12112">
    <property type="entry name" value="BNIP - RELATED"/>
    <property type="match status" value="1"/>
</dbReference>